<proteinExistence type="predicted"/>
<evidence type="ECO:0000313" key="1">
    <source>
        <dbReference type="Proteomes" id="UP000095287"/>
    </source>
</evidence>
<keyword evidence="1" id="KW-1185">Reference proteome</keyword>
<dbReference type="WBParaSite" id="L893_g14871.t1">
    <property type="protein sequence ID" value="L893_g14871.t1"/>
    <property type="gene ID" value="L893_g14871"/>
</dbReference>
<dbReference type="AlphaFoldDB" id="A0A1I7YCE2"/>
<protein>
    <submittedName>
        <fullName evidence="2">Aminoglycoside phosphotransferase</fullName>
    </submittedName>
</protein>
<reference evidence="2" key="1">
    <citation type="submission" date="2016-11" db="UniProtKB">
        <authorList>
            <consortium name="WormBaseParasite"/>
        </authorList>
    </citation>
    <scope>IDENTIFICATION</scope>
</reference>
<sequence length="263" mass="31002">MRSLISQAATRLLNPMEFREVEPFIDELKVPRALKGYLLECMYSREEFYVNYRSIVDLPQACFVFDEGARVDLKRTVKRAEVVLDPVVLFKLQCATSCTENLVKTWYKCSEEEQLYLASEVDHDGYGYDDTLWSYKASKILAQLHGMEADAPSLGLYHFCVTDGWHDAALDVFCAQNEDAKVELFFEEWYFSMKNSDFRMFFKLQPYKNFVIRPTYIRDVLMRDKEIEGFKGLLELRERSRVPRECIVPEIEEVFEEIRRICC</sequence>
<name>A0A1I7YCE2_9BILA</name>
<organism evidence="1 2">
    <name type="scientific">Steinernema glaseri</name>
    <dbReference type="NCBI Taxonomy" id="37863"/>
    <lineage>
        <taxon>Eukaryota</taxon>
        <taxon>Metazoa</taxon>
        <taxon>Ecdysozoa</taxon>
        <taxon>Nematoda</taxon>
        <taxon>Chromadorea</taxon>
        <taxon>Rhabditida</taxon>
        <taxon>Tylenchina</taxon>
        <taxon>Panagrolaimomorpha</taxon>
        <taxon>Strongyloidoidea</taxon>
        <taxon>Steinernematidae</taxon>
        <taxon>Steinernema</taxon>
    </lineage>
</organism>
<evidence type="ECO:0000313" key="2">
    <source>
        <dbReference type="WBParaSite" id="L893_g14871.t1"/>
    </source>
</evidence>
<dbReference type="Proteomes" id="UP000095287">
    <property type="component" value="Unplaced"/>
</dbReference>
<accession>A0A1I7YCE2</accession>